<dbReference type="InterPro" id="IPR036390">
    <property type="entry name" value="WH_DNA-bd_sf"/>
</dbReference>
<accession>A0A2A4FSK9</accession>
<dbReference type="Gene3D" id="1.20.120.530">
    <property type="entry name" value="GntR ligand-binding domain-like"/>
    <property type="match status" value="1"/>
</dbReference>
<evidence type="ECO:0000259" key="5">
    <source>
        <dbReference type="PROSITE" id="PS50949"/>
    </source>
</evidence>
<dbReference type="SUPFAM" id="SSF48008">
    <property type="entry name" value="GntR ligand-binding domain-like"/>
    <property type="match status" value="1"/>
</dbReference>
<sequence length="251" mass="27825">MSAAAARGRKVSNRETGRVMKRGDTPARATIADTVTDELRQLIISGELSDGVPLRQDALAERLGVSRIPVREALSRLEREGLAASYPHRGYVVTALSRAEIEELFDLRAQLEPELLRVAIPAMTEGDLRTAEAVLDEYNREIDAADIGMWGEFNLRYHMALYAPSGRKRTLEIIRGLLVNTDRYTRLVLTLGTGVEQAKDDHGGLLDLCRKRSVNQAVALTRDHIQRARLDLLELLDSQQDGDGLPAMKTA</sequence>
<keyword evidence="7" id="KW-1185">Reference proteome</keyword>
<dbReference type="PANTHER" id="PTHR43537">
    <property type="entry name" value="TRANSCRIPTIONAL REGULATOR, GNTR FAMILY"/>
    <property type="match status" value="1"/>
</dbReference>
<dbReference type="GO" id="GO:0003700">
    <property type="term" value="F:DNA-binding transcription factor activity"/>
    <property type="evidence" value="ECO:0007669"/>
    <property type="project" value="InterPro"/>
</dbReference>
<protein>
    <submittedName>
        <fullName evidence="6">GntR family transcriptional regulator</fullName>
    </submittedName>
</protein>
<feature type="domain" description="HTH gntR-type" evidence="5">
    <location>
        <begin position="29"/>
        <end position="96"/>
    </location>
</feature>
<feature type="region of interest" description="Disordered" evidence="4">
    <location>
        <begin position="1"/>
        <end position="24"/>
    </location>
</feature>
<dbReference type="Proteomes" id="UP000218934">
    <property type="component" value="Unassembled WGS sequence"/>
</dbReference>
<name>A0A2A4FSK9_9SPHN</name>
<dbReference type="PRINTS" id="PR00035">
    <property type="entry name" value="HTHGNTR"/>
</dbReference>
<dbReference type="EMBL" id="NWUF01000018">
    <property type="protein sequence ID" value="PCE41139.1"/>
    <property type="molecule type" value="Genomic_DNA"/>
</dbReference>
<dbReference type="Gene3D" id="1.10.10.10">
    <property type="entry name" value="Winged helix-like DNA-binding domain superfamily/Winged helix DNA-binding domain"/>
    <property type="match status" value="1"/>
</dbReference>
<gene>
    <name evidence="6" type="ORF">COO09_16690</name>
</gene>
<dbReference type="PROSITE" id="PS50949">
    <property type="entry name" value="HTH_GNTR"/>
    <property type="match status" value="1"/>
</dbReference>
<evidence type="ECO:0000256" key="2">
    <source>
        <dbReference type="ARBA" id="ARBA00023125"/>
    </source>
</evidence>
<dbReference type="PANTHER" id="PTHR43537:SF41">
    <property type="entry name" value="TRANSCRIPTIONAL REGULATORY PROTEIN"/>
    <property type="match status" value="1"/>
</dbReference>
<dbReference type="OrthoDB" id="7620579at2"/>
<evidence type="ECO:0000313" key="7">
    <source>
        <dbReference type="Proteomes" id="UP000218934"/>
    </source>
</evidence>
<dbReference type="InterPro" id="IPR008920">
    <property type="entry name" value="TF_FadR/GntR_C"/>
</dbReference>
<evidence type="ECO:0000256" key="1">
    <source>
        <dbReference type="ARBA" id="ARBA00023015"/>
    </source>
</evidence>
<dbReference type="Pfam" id="PF00392">
    <property type="entry name" value="GntR"/>
    <property type="match status" value="1"/>
</dbReference>
<keyword evidence="3" id="KW-0804">Transcription</keyword>
<proteinExistence type="predicted"/>
<feature type="compositionally biased region" description="Basic and acidic residues" evidence="4">
    <location>
        <begin position="12"/>
        <end position="24"/>
    </location>
</feature>
<dbReference type="InterPro" id="IPR011711">
    <property type="entry name" value="GntR_C"/>
</dbReference>
<comment type="caution">
    <text evidence="6">The sequence shown here is derived from an EMBL/GenBank/DDBJ whole genome shotgun (WGS) entry which is preliminary data.</text>
</comment>
<dbReference type="AlphaFoldDB" id="A0A2A4FSK9"/>
<dbReference type="InterPro" id="IPR036388">
    <property type="entry name" value="WH-like_DNA-bd_sf"/>
</dbReference>
<evidence type="ECO:0000256" key="4">
    <source>
        <dbReference type="SAM" id="MobiDB-lite"/>
    </source>
</evidence>
<dbReference type="InterPro" id="IPR000524">
    <property type="entry name" value="Tscrpt_reg_HTH_GntR"/>
</dbReference>
<evidence type="ECO:0000313" key="6">
    <source>
        <dbReference type="EMBL" id="PCE41139.1"/>
    </source>
</evidence>
<dbReference type="SMART" id="SM00895">
    <property type="entry name" value="FCD"/>
    <property type="match status" value="1"/>
</dbReference>
<evidence type="ECO:0000256" key="3">
    <source>
        <dbReference type="ARBA" id="ARBA00023163"/>
    </source>
</evidence>
<dbReference type="GO" id="GO:0003677">
    <property type="term" value="F:DNA binding"/>
    <property type="evidence" value="ECO:0007669"/>
    <property type="project" value="UniProtKB-KW"/>
</dbReference>
<dbReference type="KEGG" id="rdi:CMV14_16370"/>
<reference evidence="6" key="1">
    <citation type="submission" date="2017-09" db="EMBL/GenBank/DDBJ databases">
        <title>The Catabolism of 3,6-Dichlorosalicylic acid is Initiated by the Cytochrome P450 Monooxygenase DsmABC in Rhizorhabdus dicambivorans Ndbn-20.</title>
        <authorList>
            <person name="Na L."/>
        </authorList>
    </citation>
    <scope>NUCLEOTIDE SEQUENCE [LARGE SCALE GENOMIC DNA]</scope>
    <source>
        <strain evidence="6">Ndbn-20m</strain>
    </source>
</reference>
<dbReference type="SMART" id="SM00345">
    <property type="entry name" value="HTH_GNTR"/>
    <property type="match status" value="1"/>
</dbReference>
<organism evidence="6 7">
    <name type="scientific">Rhizorhabdus dicambivorans</name>
    <dbReference type="NCBI Taxonomy" id="1850238"/>
    <lineage>
        <taxon>Bacteria</taxon>
        <taxon>Pseudomonadati</taxon>
        <taxon>Pseudomonadota</taxon>
        <taxon>Alphaproteobacteria</taxon>
        <taxon>Sphingomonadales</taxon>
        <taxon>Sphingomonadaceae</taxon>
        <taxon>Rhizorhabdus</taxon>
    </lineage>
</organism>
<keyword evidence="2" id="KW-0238">DNA-binding</keyword>
<dbReference type="SUPFAM" id="SSF46785">
    <property type="entry name" value="Winged helix' DNA-binding domain"/>
    <property type="match status" value="1"/>
</dbReference>
<dbReference type="Pfam" id="PF07729">
    <property type="entry name" value="FCD"/>
    <property type="match status" value="1"/>
</dbReference>
<keyword evidence="1" id="KW-0805">Transcription regulation</keyword>
<dbReference type="CDD" id="cd07377">
    <property type="entry name" value="WHTH_GntR"/>
    <property type="match status" value="1"/>
</dbReference>